<dbReference type="PANTHER" id="PTHR43201">
    <property type="entry name" value="ACYL-COA SYNTHETASE"/>
    <property type="match status" value="1"/>
</dbReference>
<evidence type="ECO:0000259" key="4">
    <source>
        <dbReference type="Pfam" id="PF00501"/>
    </source>
</evidence>
<dbReference type="PROSITE" id="PS00455">
    <property type="entry name" value="AMP_BINDING"/>
    <property type="match status" value="1"/>
</dbReference>
<name>A0A518EX57_9BACT</name>
<dbReference type="Pfam" id="PF00501">
    <property type="entry name" value="AMP-binding"/>
    <property type="match status" value="1"/>
</dbReference>
<dbReference type="PANTHER" id="PTHR43201:SF32">
    <property type="entry name" value="2-SUCCINYLBENZOATE--COA LIGASE, CHLOROPLASTIC_PEROXISOMAL"/>
    <property type="match status" value="1"/>
</dbReference>
<dbReference type="EMBL" id="CP036434">
    <property type="protein sequence ID" value="QDV08657.1"/>
    <property type="molecule type" value="Genomic_DNA"/>
</dbReference>
<dbReference type="InterPro" id="IPR042099">
    <property type="entry name" value="ANL_N_sf"/>
</dbReference>
<feature type="domain" description="AMP-binding enzyme C-terminal" evidence="5">
    <location>
        <begin position="430"/>
        <end position="508"/>
    </location>
</feature>
<evidence type="ECO:0000313" key="6">
    <source>
        <dbReference type="EMBL" id="QDV08657.1"/>
    </source>
</evidence>
<dbReference type="AlphaFoldDB" id="A0A518EX57"/>
<dbReference type="Gene3D" id="3.40.50.12780">
    <property type="entry name" value="N-terminal domain of ligase-like"/>
    <property type="match status" value="1"/>
</dbReference>
<sequence length="515" mass="55701">MTAPKNAARTVWEALESGAALQPGAPAIGGERPLDYRSLLTTTRMLAAALQRAGIEPGDRVALLHRNAPLFLVWTFACAGVGAVLVPLNYRLSAAEIRDVLEDSRTRMLVAEDCFRELAESAGSGVDLQFVGLSANDPPFGLPLETDALHGFVAHASEEDDVAHLYYTSGTTGKPKGVPLTQRNVVQHALAAITELDLANDDLWGHVAPMFHLADAWATIAITLAGGCHVFLPDFDGRAALALFEESGVTVSNLVPTMLQRMLAAAPAAGFDGGSLRLVLSGGAPISPAAVAAVLDTFHCEYVQTYGLTETSPYLTLGILEPRHREESEERQLARRSRTGRPFETVELDVIDEGGRSVPRDDRTVGEIVARGSTITPGYWNRPAETKAAFRGGWFHTGDLATIDAEGWVNIVDRKKDMILTGGENVYSIEVENALYSHPAVLECAAYGAPSTEWGEEVRAAVVLRDGIERTEGLEAELREHCAERLARYKLPRAFVFMRELPKTGSGKIAKRLLR</sequence>
<gene>
    <name evidence="6" type="primary">lcfB</name>
    <name evidence="6" type="ORF">Poly30_42100</name>
</gene>
<keyword evidence="3" id="KW-0472">Membrane</keyword>
<dbReference type="InterPro" id="IPR045851">
    <property type="entry name" value="AMP-bd_C_sf"/>
</dbReference>
<keyword evidence="3" id="KW-0812">Transmembrane</keyword>
<accession>A0A518EX57</accession>
<dbReference type="GO" id="GO:0031956">
    <property type="term" value="F:medium-chain fatty acid-CoA ligase activity"/>
    <property type="evidence" value="ECO:0007669"/>
    <property type="project" value="TreeGrafter"/>
</dbReference>
<evidence type="ECO:0000313" key="7">
    <source>
        <dbReference type="Proteomes" id="UP000320390"/>
    </source>
</evidence>
<dbReference type="RefSeq" id="WP_145201712.1">
    <property type="nucleotide sequence ID" value="NZ_CP036434.1"/>
</dbReference>
<dbReference type="InterPro" id="IPR000873">
    <property type="entry name" value="AMP-dep_synth/lig_dom"/>
</dbReference>
<evidence type="ECO:0000256" key="1">
    <source>
        <dbReference type="ARBA" id="ARBA00006432"/>
    </source>
</evidence>
<dbReference type="OrthoDB" id="9778383at2"/>
<dbReference type="InterPro" id="IPR025110">
    <property type="entry name" value="AMP-bd_C"/>
</dbReference>
<keyword evidence="2 6" id="KW-0436">Ligase</keyword>
<feature type="transmembrane region" description="Helical" evidence="3">
    <location>
        <begin position="70"/>
        <end position="90"/>
    </location>
</feature>
<feature type="domain" description="AMP-dependent synthetase/ligase" evidence="4">
    <location>
        <begin position="17"/>
        <end position="380"/>
    </location>
</feature>
<dbReference type="Proteomes" id="UP000320390">
    <property type="component" value="Chromosome"/>
</dbReference>
<reference evidence="6 7" key="1">
    <citation type="submission" date="2019-02" db="EMBL/GenBank/DDBJ databases">
        <title>Deep-cultivation of Planctomycetes and their phenomic and genomic characterization uncovers novel biology.</title>
        <authorList>
            <person name="Wiegand S."/>
            <person name="Jogler M."/>
            <person name="Boedeker C."/>
            <person name="Pinto D."/>
            <person name="Vollmers J."/>
            <person name="Rivas-Marin E."/>
            <person name="Kohn T."/>
            <person name="Peeters S.H."/>
            <person name="Heuer A."/>
            <person name="Rast P."/>
            <person name="Oberbeckmann S."/>
            <person name="Bunk B."/>
            <person name="Jeske O."/>
            <person name="Meyerdierks A."/>
            <person name="Storesund J.E."/>
            <person name="Kallscheuer N."/>
            <person name="Luecker S."/>
            <person name="Lage O.M."/>
            <person name="Pohl T."/>
            <person name="Merkel B.J."/>
            <person name="Hornburger P."/>
            <person name="Mueller R.-W."/>
            <person name="Bruemmer F."/>
            <person name="Labrenz M."/>
            <person name="Spormann A.M."/>
            <person name="Op den Camp H."/>
            <person name="Overmann J."/>
            <person name="Amann R."/>
            <person name="Jetten M.S.M."/>
            <person name="Mascher T."/>
            <person name="Medema M.H."/>
            <person name="Devos D.P."/>
            <person name="Kaster A.-K."/>
            <person name="Ovreas L."/>
            <person name="Rohde M."/>
            <person name="Galperin M.Y."/>
            <person name="Jogler C."/>
        </authorList>
    </citation>
    <scope>NUCLEOTIDE SEQUENCE [LARGE SCALE GENOMIC DNA]</scope>
    <source>
        <strain evidence="6 7">Poly30</strain>
    </source>
</reference>
<comment type="similarity">
    <text evidence="1">Belongs to the ATP-dependent AMP-binding enzyme family.</text>
</comment>
<organism evidence="6 7">
    <name type="scientific">Saltatorellus ferox</name>
    <dbReference type="NCBI Taxonomy" id="2528018"/>
    <lineage>
        <taxon>Bacteria</taxon>
        <taxon>Pseudomonadati</taxon>
        <taxon>Planctomycetota</taxon>
        <taxon>Planctomycetia</taxon>
        <taxon>Planctomycetia incertae sedis</taxon>
        <taxon>Saltatorellus</taxon>
    </lineage>
</organism>
<dbReference type="Gene3D" id="3.30.300.30">
    <property type="match status" value="1"/>
</dbReference>
<keyword evidence="7" id="KW-1185">Reference proteome</keyword>
<dbReference type="FunFam" id="3.30.300.30:FF:000008">
    <property type="entry name" value="2,3-dihydroxybenzoate-AMP ligase"/>
    <property type="match status" value="1"/>
</dbReference>
<evidence type="ECO:0000259" key="5">
    <source>
        <dbReference type="Pfam" id="PF13193"/>
    </source>
</evidence>
<dbReference type="InterPro" id="IPR020845">
    <property type="entry name" value="AMP-binding_CS"/>
</dbReference>
<proteinExistence type="inferred from homology"/>
<evidence type="ECO:0000256" key="2">
    <source>
        <dbReference type="ARBA" id="ARBA00022598"/>
    </source>
</evidence>
<dbReference type="Pfam" id="PF13193">
    <property type="entry name" value="AMP-binding_C"/>
    <property type="match status" value="1"/>
</dbReference>
<dbReference type="SUPFAM" id="SSF56801">
    <property type="entry name" value="Acetyl-CoA synthetase-like"/>
    <property type="match status" value="1"/>
</dbReference>
<evidence type="ECO:0000256" key="3">
    <source>
        <dbReference type="SAM" id="Phobius"/>
    </source>
</evidence>
<dbReference type="GO" id="GO:0004467">
    <property type="term" value="F:long-chain fatty acid-CoA ligase activity"/>
    <property type="evidence" value="ECO:0007669"/>
    <property type="project" value="UniProtKB-EC"/>
</dbReference>
<keyword evidence="3" id="KW-1133">Transmembrane helix</keyword>
<dbReference type="EC" id="6.2.1.3" evidence="6"/>
<protein>
    <submittedName>
        <fullName evidence="6">Long-chain-fatty-acid--CoA ligase</fullName>
        <ecNumber evidence="6">6.2.1.3</ecNumber>
    </submittedName>
</protein>